<dbReference type="Gene3D" id="2.120.10.80">
    <property type="entry name" value="Kelch-type beta propeller"/>
    <property type="match status" value="1"/>
</dbReference>
<dbReference type="PANTHER" id="PTHR45632">
    <property type="entry name" value="LD33804P"/>
    <property type="match status" value="1"/>
</dbReference>
<keyword evidence="1" id="KW-0880">Kelch repeat</keyword>
<evidence type="ECO:0000313" key="4">
    <source>
        <dbReference type="Proteomes" id="UP001634394"/>
    </source>
</evidence>
<evidence type="ECO:0000256" key="1">
    <source>
        <dbReference type="ARBA" id="ARBA00022441"/>
    </source>
</evidence>
<dbReference type="Proteomes" id="UP001634394">
    <property type="component" value="Unassembled WGS sequence"/>
</dbReference>
<organism evidence="3 4">
    <name type="scientific">Sinanodonta woodiana</name>
    <name type="common">Chinese pond mussel</name>
    <name type="synonym">Anodonta woodiana</name>
    <dbReference type="NCBI Taxonomy" id="1069815"/>
    <lineage>
        <taxon>Eukaryota</taxon>
        <taxon>Metazoa</taxon>
        <taxon>Spiralia</taxon>
        <taxon>Lophotrochozoa</taxon>
        <taxon>Mollusca</taxon>
        <taxon>Bivalvia</taxon>
        <taxon>Autobranchia</taxon>
        <taxon>Heteroconchia</taxon>
        <taxon>Palaeoheterodonta</taxon>
        <taxon>Unionida</taxon>
        <taxon>Unionoidea</taxon>
        <taxon>Unionidae</taxon>
        <taxon>Unioninae</taxon>
        <taxon>Sinanodonta</taxon>
    </lineage>
</organism>
<reference evidence="3 4" key="1">
    <citation type="submission" date="2024-11" db="EMBL/GenBank/DDBJ databases">
        <title>Chromosome-level genome assembly of the freshwater bivalve Anodonta woodiana.</title>
        <authorList>
            <person name="Chen X."/>
        </authorList>
    </citation>
    <scope>NUCLEOTIDE SEQUENCE [LARGE SCALE GENOMIC DNA]</scope>
    <source>
        <strain evidence="3">MN2024</strain>
        <tissue evidence="3">Gills</tissue>
    </source>
</reference>
<keyword evidence="4" id="KW-1185">Reference proteome</keyword>
<dbReference type="SUPFAM" id="SSF117281">
    <property type="entry name" value="Kelch motif"/>
    <property type="match status" value="1"/>
</dbReference>
<gene>
    <name evidence="3" type="ORF">ACJMK2_027616</name>
</gene>
<comment type="caution">
    <text evidence="3">The sequence shown here is derived from an EMBL/GenBank/DDBJ whole genome shotgun (WGS) entry which is preliminary data.</text>
</comment>
<dbReference type="EMBL" id="JBJQND010000003">
    <property type="protein sequence ID" value="KAL3881158.1"/>
    <property type="molecule type" value="Genomic_DNA"/>
</dbReference>
<keyword evidence="2" id="KW-0677">Repeat</keyword>
<dbReference type="SMART" id="SM00612">
    <property type="entry name" value="Kelch"/>
    <property type="match status" value="2"/>
</dbReference>
<protein>
    <submittedName>
        <fullName evidence="3">Uncharacterized protein</fullName>
    </submittedName>
</protein>
<dbReference type="InterPro" id="IPR006652">
    <property type="entry name" value="Kelch_1"/>
</dbReference>
<proteinExistence type="predicted"/>
<name>A0ABD3X8H3_SINWO</name>
<dbReference type="InterPro" id="IPR015915">
    <property type="entry name" value="Kelch-typ_b-propeller"/>
</dbReference>
<evidence type="ECO:0000256" key="2">
    <source>
        <dbReference type="ARBA" id="ARBA00022737"/>
    </source>
</evidence>
<sequence>MSKETRSCSQYLRFQNPDDPIVKERLYVQNLPDEERKQLVKFLSDGCPTCLQLDELNFHSFFHLCSMRTFGVDDKLFRHCMNFYNNVKSENRLYSLQGCAECKRILDKYEVKRIYTDGNVRKSDKNVQYGVLFLSEYVNEKQTVMVVELSSTLKVHKQSVQKLKRFGQGFSVCSQIRNDCPYIFVSGGKGRSGRDMMEYDVIENKWKTCPQLSHARSNHAMISVEENIYLIGGGISSIVKYNARTKIYSTIGHLEENICNPLVVQYQKFLYIFGGRTLHEYGRNCDVPNVRKLDIITNVLEGSLDLPVAFSGGQAVLLNDKVYIAPPGGSLICFDPKTDRSRVCARQNLNRELFFMFVSDNRLCVLGGIDNSEKTFCRTLDRYCPEQDCWKKESEVKTDFPIMASCTLQYPHKCPVLPFHKSMT</sequence>
<dbReference type="PANTHER" id="PTHR45632:SF3">
    <property type="entry name" value="KELCH-LIKE PROTEIN 32"/>
    <property type="match status" value="1"/>
</dbReference>
<accession>A0ABD3X8H3</accession>
<dbReference type="AlphaFoldDB" id="A0ABD3X8H3"/>
<evidence type="ECO:0000313" key="3">
    <source>
        <dbReference type="EMBL" id="KAL3881158.1"/>
    </source>
</evidence>